<dbReference type="PANTHER" id="PTHR12271:SF117">
    <property type="entry name" value="PAP-ASSOCIATED DOMAIN-CONTAINING PROTEIN"/>
    <property type="match status" value="1"/>
</dbReference>
<dbReference type="InterPro" id="IPR043519">
    <property type="entry name" value="NT_sf"/>
</dbReference>
<dbReference type="eggNOG" id="KOG2277">
    <property type="taxonomic scope" value="Eukaryota"/>
</dbReference>
<dbReference type="Gene3D" id="1.10.1410.10">
    <property type="match status" value="1"/>
</dbReference>
<dbReference type="GO" id="GO:0046872">
    <property type="term" value="F:metal ion binding"/>
    <property type="evidence" value="ECO:0007669"/>
    <property type="project" value="UniProtKB-KW"/>
</dbReference>
<dbReference type="Pfam" id="PF03828">
    <property type="entry name" value="PAP_assoc"/>
    <property type="match status" value="1"/>
</dbReference>
<evidence type="ECO:0000313" key="10">
    <source>
        <dbReference type="Proteomes" id="UP000095284"/>
    </source>
</evidence>
<evidence type="ECO:0000313" key="9">
    <source>
        <dbReference type="EMBL" id="CAG9130186.1"/>
    </source>
</evidence>
<name>A0A1I7SMG4_BURXY</name>
<dbReference type="InterPro" id="IPR002058">
    <property type="entry name" value="PAP_assoc"/>
</dbReference>
<dbReference type="SMR" id="A0A1I7SMG4"/>
<dbReference type="Proteomes" id="UP000582659">
    <property type="component" value="Unassembled WGS sequence"/>
</dbReference>
<dbReference type="Gene3D" id="3.30.460.10">
    <property type="entry name" value="Beta Polymerase, domain 2"/>
    <property type="match status" value="1"/>
</dbReference>
<evidence type="ECO:0000313" key="11">
    <source>
        <dbReference type="Proteomes" id="UP000659654"/>
    </source>
</evidence>
<keyword evidence="5" id="KW-0460">Magnesium</keyword>
<dbReference type="OrthoDB" id="2274644at2759"/>
<evidence type="ECO:0000256" key="2">
    <source>
        <dbReference type="ARBA" id="ARBA00001946"/>
    </source>
</evidence>
<dbReference type="Pfam" id="PF22600">
    <property type="entry name" value="MTPAP-like_central"/>
    <property type="match status" value="1"/>
</dbReference>
<evidence type="ECO:0000256" key="4">
    <source>
        <dbReference type="ARBA" id="ARBA00022723"/>
    </source>
</evidence>
<accession>A0A1I7SMG4</accession>
<sequence>MEGEYEIWGVTHNLPHVSKTNNVHFKYQKIDSSNFETLTEEMEEMFNKNSITVEERKTREKLIEWLNEQLKPVYPGGYLTCGGSTVSSCGTVLADIDLCYVIKTQESYDPSELPIERYKERRVNHFMLNRIAEVLNGIPGIYHLKLVAATVPIAKMVINLQEVGLTDQKKLMEVDINCNCVAGVYNSYLLGGLVNFDRRLAILSVVLKEWGKKVKIVDEKRFNSYALVLLIVHYLQCGVYPPVLPNLMKIFPSRFDGTLEPRDLSTSLEGLDPQYLKLERNHMNVGELLIGFLRYYSHFDMKGWGIRVKTGEAVDMNAYGDAYPKGATSSFFLEEPYDEITVPKNLRHQTDIAHIHEQFREMADLIYRSPSLATLYSVEKEYRSKRQRNREKFSSHAKGEWDETV</sequence>
<protein>
    <submittedName>
        <fullName evidence="8">(pine wood nematode) hypothetical protein</fullName>
    </submittedName>
    <submittedName>
        <fullName evidence="12">PAP-associated domain-containing protein</fullName>
    </submittedName>
</protein>
<evidence type="ECO:0000313" key="8">
    <source>
        <dbReference type="EMBL" id="CAD5234416.1"/>
    </source>
</evidence>
<gene>
    <name evidence="8" type="ORF">BXYJ_LOCUS14507</name>
</gene>
<reference evidence="12" key="1">
    <citation type="submission" date="2016-11" db="UniProtKB">
        <authorList>
            <consortium name="WormBaseParasite"/>
        </authorList>
    </citation>
    <scope>IDENTIFICATION</scope>
</reference>
<evidence type="ECO:0000256" key="3">
    <source>
        <dbReference type="ARBA" id="ARBA00022679"/>
    </source>
</evidence>
<evidence type="ECO:0000313" key="12">
    <source>
        <dbReference type="WBParaSite" id="BXY_1424800.1"/>
    </source>
</evidence>
<reference evidence="9" key="2">
    <citation type="submission" date="2020-08" db="EMBL/GenBank/DDBJ databases">
        <authorList>
            <person name="Kikuchi T."/>
        </authorList>
    </citation>
    <scope>NUCLEOTIDE SEQUENCE</scope>
    <source>
        <strain evidence="8">Ka4C1</strain>
    </source>
</reference>
<comment type="cofactor">
    <cofactor evidence="1">
        <name>Mn(2+)</name>
        <dbReference type="ChEBI" id="CHEBI:29035"/>
    </cofactor>
</comment>
<proteinExistence type="predicted"/>
<dbReference type="PANTHER" id="PTHR12271">
    <property type="entry name" value="POLY A POLYMERASE CID PAP -RELATED"/>
    <property type="match status" value="1"/>
</dbReference>
<dbReference type="WBParaSite" id="BXY_1424800.1">
    <property type="protein sequence ID" value="BXY_1424800.1"/>
    <property type="gene ID" value="BXY_1424800"/>
</dbReference>
<comment type="cofactor">
    <cofactor evidence="2">
        <name>Mg(2+)</name>
        <dbReference type="ChEBI" id="CHEBI:18420"/>
    </cofactor>
</comment>
<dbReference type="Proteomes" id="UP000659654">
    <property type="component" value="Unassembled WGS sequence"/>
</dbReference>
<evidence type="ECO:0000256" key="5">
    <source>
        <dbReference type="ARBA" id="ARBA00022842"/>
    </source>
</evidence>
<dbReference type="SUPFAM" id="SSF81631">
    <property type="entry name" value="PAP/OAS1 substrate-binding domain"/>
    <property type="match status" value="1"/>
</dbReference>
<dbReference type="Proteomes" id="UP000095284">
    <property type="component" value="Unplaced"/>
</dbReference>
<evidence type="ECO:0000259" key="7">
    <source>
        <dbReference type="Pfam" id="PF22600"/>
    </source>
</evidence>
<dbReference type="SUPFAM" id="SSF81301">
    <property type="entry name" value="Nucleotidyltransferase"/>
    <property type="match status" value="1"/>
</dbReference>
<keyword evidence="11" id="KW-1185">Reference proteome</keyword>
<keyword evidence="3" id="KW-0808">Transferase</keyword>
<evidence type="ECO:0000256" key="1">
    <source>
        <dbReference type="ARBA" id="ARBA00001936"/>
    </source>
</evidence>
<dbReference type="EMBL" id="CAJFDI010000006">
    <property type="protein sequence ID" value="CAD5234416.1"/>
    <property type="molecule type" value="Genomic_DNA"/>
</dbReference>
<dbReference type="GO" id="GO:1990817">
    <property type="term" value="F:poly(A) RNA polymerase activity"/>
    <property type="evidence" value="ECO:0007669"/>
    <property type="project" value="TreeGrafter"/>
</dbReference>
<evidence type="ECO:0000259" key="6">
    <source>
        <dbReference type="Pfam" id="PF03828"/>
    </source>
</evidence>
<dbReference type="GO" id="GO:0031123">
    <property type="term" value="P:RNA 3'-end processing"/>
    <property type="evidence" value="ECO:0007669"/>
    <property type="project" value="TreeGrafter"/>
</dbReference>
<dbReference type="AlphaFoldDB" id="A0A1I7SMG4"/>
<dbReference type="EMBL" id="CAJFCV020000006">
    <property type="protein sequence ID" value="CAG9130186.1"/>
    <property type="molecule type" value="Genomic_DNA"/>
</dbReference>
<keyword evidence="4" id="KW-0479">Metal-binding</keyword>
<dbReference type="InterPro" id="IPR054708">
    <property type="entry name" value="MTPAP-like_central"/>
</dbReference>
<feature type="domain" description="PAP-associated" evidence="6">
    <location>
        <begin position="284"/>
        <end position="339"/>
    </location>
</feature>
<organism evidence="10 12">
    <name type="scientific">Bursaphelenchus xylophilus</name>
    <name type="common">Pinewood nematode worm</name>
    <name type="synonym">Aphelenchoides xylophilus</name>
    <dbReference type="NCBI Taxonomy" id="6326"/>
    <lineage>
        <taxon>Eukaryota</taxon>
        <taxon>Metazoa</taxon>
        <taxon>Ecdysozoa</taxon>
        <taxon>Nematoda</taxon>
        <taxon>Chromadorea</taxon>
        <taxon>Rhabditida</taxon>
        <taxon>Tylenchina</taxon>
        <taxon>Tylenchomorpha</taxon>
        <taxon>Aphelenchoidea</taxon>
        <taxon>Aphelenchoididae</taxon>
        <taxon>Bursaphelenchus</taxon>
    </lineage>
</organism>
<feature type="domain" description="Poly(A) RNA polymerase mitochondrial-like central palm" evidence="7">
    <location>
        <begin position="38"/>
        <end position="190"/>
    </location>
</feature>